<dbReference type="SUPFAM" id="SSF53474">
    <property type="entry name" value="alpha/beta-Hydrolases"/>
    <property type="match status" value="1"/>
</dbReference>
<evidence type="ECO:0000259" key="4">
    <source>
        <dbReference type="Pfam" id="PF00561"/>
    </source>
</evidence>
<dbReference type="GO" id="GO:0005886">
    <property type="term" value="C:plasma membrane"/>
    <property type="evidence" value="ECO:0007669"/>
    <property type="project" value="TreeGrafter"/>
</dbReference>
<dbReference type="InterPro" id="IPR000073">
    <property type="entry name" value="AB_hydrolase_1"/>
</dbReference>
<dbReference type="AlphaFoldDB" id="A0A811LA55"/>
<feature type="compositionally biased region" description="Basic residues" evidence="3">
    <location>
        <begin position="542"/>
        <end position="571"/>
    </location>
</feature>
<feature type="compositionally biased region" description="Polar residues" evidence="3">
    <location>
        <begin position="1"/>
        <end position="37"/>
    </location>
</feature>
<dbReference type="InterPro" id="IPR029058">
    <property type="entry name" value="AB_hydrolase_fold"/>
</dbReference>
<feature type="region of interest" description="Disordered" evidence="3">
    <location>
        <begin position="1"/>
        <end position="75"/>
    </location>
</feature>
<feature type="region of interest" description="Disordered" evidence="3">
    <location>
        <begin position="538"/>
        <end position="571"/>
    </location>
</feature>
<proteinExistence type="predicted"/>
<dbReference type="Pfam" id="PF00561">
    <property type="entry name" value="Abhydrolase_1"/>
    <property type="match status" value="1"/>
</dbReference>
<sequence>MNDKSQQNNKSEVQSTQHPALSEYNQYQSQATQQSVSLHIPVNDTQGDDDDSSTSDDTNTTQTSGANSMRLVSKRKEQSTLYKLDVTQDDELSKAPLIPKKKQKIESKYKLLPRILLEPDNTKIVSDRSKKNHTKRCRAFNRFKSHPDFIFKTDKKKEQKDQKFLKFVEDCKFKKPPMICVCEEKRCQCWGDVTYVLKKVLRSIWRLIYMFLCPPWPTSTLLKLAFWPPPREYFFFYNSDRNKSGSQAAQTAEVKIRRGSRKAVEFNHNVWRFGFEHECLPEVLNIKGFVVPTKSNTFVGGIIIRSPHHTPRYTLLFSHPNGSDISDHLTGVPKLHEIADYLNCDIVAYDYSGYGISSGSPSESNAFCDIDAVYNYIIKEEKVPEENIILWGTSIGTAVTINQAQKLSNIAGVMLFSPPTSMIRTLYWKRCCCCQTNQPCKSPDWRCRIDKFDSLGKVVNIKVPLLICHGTEDELVPIEHGQALFEASKSKNMPLWVIGASHNNLENNQIVWLRVRDFLYKETHPPLPKTGILFNSSEFQKVKKKKKRKKEKRSKNKRSSSPKQRSKKSRK</sequence>
<comment type="caution">
    <text evidence="5">The sequence shown here is derived from an EMBL/GenBank/DDBJ whole genome shotgun (WGS) entry which is preliminary data.</text>
</comment>
<evidence type="ECO:0000313" key="6">
    <source>
        <dbReference type="Proteomes" id="UP000614601"/>
    </source>
</evidence>
<reference evidence="5" key="1">
    <citation type="submission" date="2020-09" db="EMBL/GenBank/DDBJ databases">
        <authorList>
            <person name="Kikuchi T."/>
        </authorList>
    </citation>
    <scope>NUCLEOTIDE SEQUENCE</scope>
    <source>
        <strain evidence="5">SH1</strain>
    </source>
</reference>
<dbReference type="PANTHER" id="PTHR12277">
    <property type="entry name" value="ALPHA/BETA HYDROLASE DOMAIN-CONTAINING PROTEIN"/>
    <property type="match status" value="1"/>
</dbReference>
<dbReference type="Proteomes" id="UP000614601">
    <property type="component" value="Unassembled WGS sequence"/>
</dbReference>
<dbReference type="Proteomes" id="UP000783686">
    <property type="component" value="Unassembled WGS sequence"/>
</dbReference>
<organism evidence="5 6">
    <name type="scientific">Bursaphelenchus okinawaensis</name>
    <dbReference type="NCBI Taxonomy" id="465554"/>
    <lineage>
        <taxon>Eukaryota</taxon>
        <taxon>Metazoa</taxon>
        <taxon>Ecdysozoa</taxon>
        <taxon>Nematoda</taxon>
        <taxon>Chromadorea</taxon>
        <taxon>Rhabditida</taxon>
        <taxon>Tylenchina</taxon>
        <taxon>Tylenchomorpha</taxon>
        <taxon>Aphelenchoidea</taxon>
        <taxon>Aphelenchoididae</taxon>
        <taxon>Bursaphelenchus</taxon>
    </lineage>
</organism>
<evidence type="ECO:0000256" key="1">
    <source>
        <dbReference type="ARBA" id="ARBA00040125"/>
    </source>
</evidence>
<dbReference type="Gene3D" id="3.40.50.1820">
    <property type="entry name" value="alpha/beta hydrolase"/>
    <property type="match status" value="1"/>
</dbReference>
<dbReference type="GO" id="GO:0008474">
    <property type="term" value="F:palmitoyl-(protein) hydrolase activity"/>
    <property type="evidence" value="ECO:0007669"/>
    <property type="project" value="TreeGrafter"/>
</dbReference>
<dbReference type="GO" id="GO:0010008">
    <property type="term" value="C:endosome membrane"/>
    <property type="evidence" value="ECO:0007669"/>
    <property type="project" value="TreeGrafter"/>
</dbReference>
<protein>
    <recommendedName>
        <fullName evidence="1">Protein ABHD13</fullName>
    </recommendedName>
    <alternativeName>
        <fullName evidence="2">Alpha/beta hydrolase domain-containing protein 13</fullName>
    </alternativeName>
</protein>
<feature type="compositionally biased region" description="Low complexity" evidence="3">
    <location>
        <begin position="55"/>
        <end position="65"/>
    </location>
</feature>
<name>A0A811LA55_9BILA</name>
<keyword evidence="6" id="KW-1185">Reference proteome</keyword>
<accession>A0A811LA55</accession>
<dbReference type="EMBL" id="CAJFCW020000005">
    <property type="protein sequence ID" value="CAG9120435.1"/>
    <property type="molecule type" value="Genomic_DNA"/>
</dbReference>
<evidence type="ECO:0000256" key="2">
    <source>
        <dbReference type="ARBA" id="ARBA00042701"/>
    </source>
</evidence>
<dbReference type="OrthoDB" id="446723at2759"/>
<dbReference type="PANTHER" id="PTHR12277:SF81">
    <property type="entry name" value="PROTEIN ABHD13"/>
    <property type="match status" value="1"/>
</dbReference>
<evidence type="ECO:0000256" key="3">
    <source>
        <dbReference type="SAM" id="MobiDB-lite"/>
    </source>
</evidence>
<feature type="domain" description="AB hydrolase-1" evidence="4">
    <location>
        <begin position="338"/>
        <end position="420"/>
    </location>
</feature>
<gene>
    <name evidence="5" type="ORF">BOKJ2_LOCUS11405</name>
</gene>
<dbReference type="EMBL" id="CAJFDH010000005">
    <property type="protein sequence ID" value="CAD5225091.1"/>
    <property type="molecule type" value="Genomic_DNA"/>
</dbReference>
<evidence type="ECO:0000313" key="5">
    <source>
        <dbReference type="EMBL" id="CAD5225091.1"/>
    </source>
</evidence>